<reference evidence="2" key="1">
    <citation type="submission" date="2023-03" db="EMBL/GenBank/DDBJ databases">
        <title>Massive genome expansion in bonnet fungi (Mycena s.s.) driven by repeated elements and novel gene families across ecological guilds.</title>
        <authorList>
            <consortium name="Lawrence Berkeley National Laboratory"/>
            <person name="Harder C.B."/>
            <person name="Miyauchi S."/>
            <person name="Viragh M."/>
            <person name="Kuo A."/>
            <person name="Thoen E."/>
            <person name="Andreopoulos B."/>
            <person name="Lu D."/>
            <person name="Skrede I."/>
            <person name="Drula E."/>
            <person name="Henrissat B."/>
            <person name="Morin E."/>
            <person name="Kohler A."/>
            <person name="Barry K."/>
            <person name="LaButti K."/>
            <person name="Morin E."/>
            <person name="Salamov A."/>
            <person name="Lipzen A."/>
            <person name="Mereny Z."/>
            <person name="Hegedus B."/>
            <person name="Baldrian P."/>
            <person name="Stursova M."/>
            <person name="Weitz H."/>
            <person name="Taylor A."/>
            <person name="Grigoriev I.V."/>
            <person name="Nagy L.G."/>
            <person name="Martin F."/>
            <person name="Kauserud H."/>
        </authorList>
    </citation>
    <scope>NUCLEOTIDE SEQUENCE</scope>
    <source>
        <strain evidence="2">9284</strain>
    </source>
</reference>
<proteinExistence type="predicted"/>
<protein>
    <submittedName>
        <fullName evidence="2">Uncharacterized protein</fullName>
    </submittedName>
</protein>
<dbReference type="EMBL" id="JARKIF010000004">
    <property type="protein sequence ID" value="KAJ7641376.1"/>
    <property type="molecule type" value="Genomic_DNA"/>
</dbReference>
<feature type="compositionally biased region" description="Low complexity" evidence="1">
    <location>
        <begin position="12"/>
        <end position="24"/>
    </location>
</feature>
<feature type="compositionally biased region" description="Pro residues" evidence="1">
    <location>
        <begin position="1"/>
        <end position="11"/>
    </location>
</feature>
<sequence>MRPLPSPPSPAPSNDSTSTTPPSTVASFAVQFPATEPRPFKARRREGHIFTHSASSSISSVDSSWSVLSVSAQIWMPPQEISPLFTKDESVVMPPTNSTRRTKRRSKPANIIIPRSAPSTTVVSPAGPKLAFPKVCTAPEAGIPRTPLSPLLSPLTPNRRVQTPTKRIRKLARLLGENVPVELVFPSGNAPVHVPPPPKSTQPKPSKGKAGTDDVRFAAPSGPPRFRPRASPASEWPLTPTPDFTVDAEAYKQTAVGLHYTLGMNAVPMRPVHSPPIVSSTPPPFSTVFTVDDVQWERARQAVLGPRTKKGRHAPRGIQKAPIEANGIGAWRKKENTWSGEWNVEDMEELQVRLRRLR</sequence>
<comment type="caution">
    <text evidence="2">The sequence shown here is derived from an EMBL/GenBank/DDBJ whole genome shotgun (WGS) entry which is preliminary data.</text>
</comment>
<dbReference type="Proteomes" id="UP001221142">
    <property type="component" value="Unassembled WGS sequence"/>
</dbReference>
<evidence type="ECO:0000313" key="2">
    <source>
        <dbReference type="EMBL" id="KAJ7641376.1"/>
    </source>
</evidence>
<dbReference type="AlphaFoldDB" id="A0AAD7C819"/>
<gene>
    <name evidence="2" type="ORF">FB45DRAFT_900047</name>
</gene>
<accession>A0AAD7C819</accession>
<evidence type="ECO:0000256" key="1">
    <source>
        <dbReference type="SAM" id="MobiDB-lite"/>
    </source>
</evidence>
<feature type="region of interest" description="Disordered" evidence="1">
    <location>
        <begin position="187"/>
        <end position="238"/>
    </location>
</feature>
<feature type="region of interest" description="Disordered" evidence="1">
    <location>
        <begin position="1"/>
        <end position="25"/>
    </location>
</feature>
<evidence type="ECO:0000313" key="3">
    <source>
        <dbReference type="Proteomes" id="UP001221142"/>
    </source>
</evidence>
<organism evidence="2 3">
    <name type="scientific">Roridomyces roridus</name>
    <dbReference type="NCBI Taxonomy" id="1738132"/>
    <lineage>
        <taxon>Eukaryota</taxon>
        <taxon>Fungi</taxon>
        <taxon>Dikarya</taxon>
        <taxon>Basidiomycota</taxon>
        <taxon>Agaricomycotina</taxon>
        <taxon>Agaricomycetes</taxon>
        <taxon>Agaricomycetidae</taxon>
        <taxon>Agaricales</taxon>
        <taxon>Marasmiineae</taxon>
        <taxon>Mycenaceae</taxon>
        <taxon>Roridomyces</taxon>
    </lineage>
</organism>
<name>A0AAD7C819_9AGAR</name>
<keyword evidence="3" id="KW-1185">Reference proteome</keyword>